<reference evidence="3 4" key="1">
    <citation type="submission" date="2018-09" db="EMBL/GenBank/DDBJ databases">
        <title>The draft genome of Acinetobacter sp. strains.</title>
        <authorList>
            <person name="Qin J."/>
            <person name="Feng Y."/>
            <person name="Zong Z."/>
        </authorList>
    </citation>
    <scope>NUCLEOTIDE SEQUENCE [LARGE SCALE GENOMIC DNA]</scope>
    <source>
        <strain evidence="3 4">WCHAc060003</strain>
    </source>
</reference>
<evidence type="ECO:0000256" key="1">
    <source>
        <dbReference type="SAM" id="Phobius"/>
    </source>
</evidence>
<accession>A0A3A8GCI8</accession>
<dbReference type="Proteomes" id="UP000267166">
    <property type="component" value="Unassembled WGS sequence"/>
</dbReference>
<protein>
    <submittedName>
        <fullName evidence="2">Uncharacterized protein</fullName>
    </submittedName>
</protein>
<sequence>MLNNKLPPLYPHLKSKNETLSLIHGIYAGILSCALAVVLYLEYQQHTMNVVELSVLCAGIGLLIALNIVACLKVKKGANQGLILSRILAVLMLLSFPIGTLLGAFALWKSLKSQWEV</sequence>
<dbReference type="Proteomes" id="UP000281084">
    <property type="component" value="Unassembled WGS sequence"/>
</dbReference>
<proteinExistence type="predicted"/>
<dbReference type="EMBL" id="RAXZ01000001">
    <property type="protein sequence ID" value="RKG55706.1"/>
    <property type="molecule type" value="Genomic_DNA"/>
</dbReference>
<keyword evidence="1" id="KW-1133">Transmembrane helix</keyword>
<feature type="transmembrane region" description="Helical" evidence="1">
    <location>
        <begin position="53"/>
        <end position="72"/>
    </location>
</feature>
<accession>A0A498D9K9</accession>
<gene>
    <name evidence="2" type="ORF">D7V64_00980</name>
    <name evidence="3" type="ORF">D9K80_12225</name>
</gene>
<evidence type="ECO:0000313" key="3">
    <source>
        <dbReference type="EMBL" id="RLL33781.1"/>
    </source>
</evidence>
<reference evidence="2 5" key="2">
    <citation type="submission" date="2018-09" db="EMBL/GenBank/DDBJ databases">
        <title>The draft genome of Acinetobacter spp. strains.</title>
        <authorList>
            <person name="Qin J."/>
            <person name="Feng Y."/>
            <person name="Zong Z."/>
        </authorList>
    </citation>
    <scope>NUCLEOTIDE SEQUENCE [LARGE SCALE GENOMIC DNA]</scope>
    <source>
        <strain evidence="2 5">WCHAc060002</strain>
    </source>
</reference>
<name>A0A3A8GCI8_9GAMM</name>
<dbReference type="EMBL" id="RCHD01000030">
    <property type="protein sequence ID" value="RLL33781.1"/>
    <property type="molecule type" value="Genomic_DNA"/>
</dbReference>
<keyword evidence="1" id="KW-0812">Transmembrane</keyword>
<keyword evidence="1" id="KW-0472">Membrane</keyword>
<comment type="caution">
    <text evidence="2">The sequence shown here is derived from an EMBL/GenBank/DDBJ whole genome shotgun (WGS) entry which is preliminary data.</text>
</comment>
<dbReference type="PROSITE" id="PS51257">
    <property type="entry name" value="PROKAR_LIPOPROTEIN"/>
    <property type="match status" value="1"/>
</dbReference>
<evidence type="ECO:0000313" key="4">
    <source>
        <dbReference type="Proteomes" id="UP000267166"/>
    </source>
</evidence>
<dbReference type="RefSeq" id="WP_120365003.1">
    <property type="nucleotide sequence ID" value="NZ_RAXW01000036.1"/>
</dbReference>
<feature type="transmembrane region" description="Helical" evidence="1">
    <location>
        <begin position="20"/>
        <end position="41"/>
    </location>
</feature>
<evidence type="ECO:0000313" key="2">
    <source>
        <dbReference type="EMBL" id="RKG55706.1"/>
    </source>
</evidence>
<dbReference type="AlphaFoldDB" id="A0A3A8GCI8"/>
<feature type="transmembrane region" description="Helical" evidence="1">
    <location>
        <begin position="84"/>
        <end position="108"/>
    </location>
</feature>
<evidence type="ECO:0000313" key="5">
    <source>
        <dbReference type="Proteomes" id="UP000281084"/>
    </source>
</evidence>
<organism evidence="2 5">
    <name type="scientific">Acinetobacter cumulans</name>
    <dbReference type="NCBI Taxonomy" id="2136182"/>
    <lineage>
        <taxon>Bacteria</taxon>
        <taxon>Pseudomonadati</taxon>
        <taxon>Pseudomonadota</taxon>
        <taxon>Gammaproteobacteria</taxon>
        <taxon>Moraxellales</taxon>
        <taxon>Moraxellaceae</taxon>
        <taxon>Acinetobacter</taxon>
    </lineage>
</organism>